<feature type="domain" description="Tautomerase cis-CaaD-like" evidence="2">
    <location>
        <begin position="2"/>
        <end position="43"/>
    </location>
</feature>
<proteinExistence type="predicted"/>
<name>A0A7W4IH04_9PROT</name>
<dbReference type="Pfam" id="PF14832">
    <property type="entry name" value="Tautomerase_3"/>
    <property type="match status" value="1"/>
</dbReference>
<sequence>MAGRGHRWELHVDETPFELWTLDGFRPPAPNSPAELRWRQENRPSAHDAD</sequence>
<evidence type="ECO:0000256" key="1">
    <source>
        <dbReference type="SAM" id="MobiDB-lite"/>
    </source>
</evidence>
<feature type="region of interest" description="Disordered" evidence="1">
    <location>
        <begin position="23"/>
        <end position="50"/>
    </location>
</feature>
<accession>A0A7W4IH04</accession>
<reference evidence="3 4" key="1">
    <citation type="submission" date="2020-04" db="EMBL/GenBank/DDBJ databases">
        <title>Description of novel Gluconacetobacter.</title>
        <authorList>
            <person name="Sombolestani A."/>
        </authorList>
    </citation>
    <scope>NUCLEOTIDE SEQUENCE [LARGE SCALE GENOMIC DNA]</scope>
    <source>
        <strain evidence="3 4">LMG 19747</strain>
    </source>
</reference>
<protein>
    <recommendedName>
        <fullName evidence="2">Tautomerase cis-CaaD-like domain-containing protein</fullName>
    </recommendedName>
</protein>
<dbReference type="InterPro" id="IPR014347">
    <property type="entry name" value="Tautomerase/MIF_sf"/>
</dbReference>
<comment type="caution">
    <text evidence="3">The sequence shown here is derived from an EMBL/GenBank/DDBJ whole genome shotgun (WGS) entry which is preliminary data.</text>
</comment>
<dbReference type="Gene3D" id="3.30.429.10">
    <property type="entry name" value="Macrophage Migration Inhibitory Factor"/>
    <property type="match status" value="1"/>
</dbReference>
<evidence type="ECO:0000313" key="3">
    <source>
        <dbReference type="EMBL" id="MBB2162685.1"/>
    </source>
</evidence>
<gene>
    <name evidence="3" type="ORF">HLH48_21485</name>
</gene>
<organism evidence="3 4">
    <name type="scientific">Gluconacetobacter sacchari</name>
    <dbReference type="NCBI Taxonomy" id="92759"/>
    <lineage>
        <taxon>Bacteria</taxon>
        <taxon>Pseudomonadati</taxon>
        <taxon>Pseudomonadota</taxon>
        <taxon>Alphaproteobacteria</taxon>
        <taxon>Acetobacterales</taxon>
        <taxon>Acetobacteraceae</taxon>
        <taxon>Gluconacetobacter</taxon>
    </lineage>
</organism>
<dbReference type="InterPro" id="IPR028116">
    <property type="entry name" value="Cis-CaaD-like"/>
</dbReference>
<dbReference type="Proteomes" id="UP000589085">
    <property type="component" value="Unassembled WGS sequence"/>
</dbReference>
<evidence type="ECO:0000313" key="4">
    <source>
        <dbReference type="Proteomes" id="UP000589085"/>
    </source>
</evidence>
<dbReference type="EMBL" id="JABEQJ010000047">
    <property type="protein sequence ID" value="MBB2162685.1"/>
    <property type="molecule type" value="Genomic_DNA"/>
</dbReference>
<feature type="compositionally biased region" description="Basic and acidic residues" evidence="1">
    <location>
        <begin position="36"/>
        <end position="50"/>
    </location>
</feature>
<evidence type="ECO:0000259" key="2">
    <source>
        <dbReference type="Pfam" id="PF14832"/>
    </source>
</evidence>
<dbReference type="AlphaFoldDB" id="A0A7W4IH04"/>
<dbReference type="RefSeq" id="WP_182999506.1">
    <property type="nucleotide sequence ID" value="NZ_JABEQJ010000047.1"/>
</dbReference>